<dbReference type="EMBL" id="BLXT01003746">
    <property type="protein sequence ID" value="GFO05115.1"/>
    <property type="molecule type" value="Genomic_DNA"/>
</dbReference>
<gene>
    <name evidence="2" type="ORF">PoB_003162000</name>
</gene>
<proteinExistence type="predicted"/>
<reference evidence="2 3" key="1">
    <citation type="journal article" date="2021" name="Elife">
        <title>Chloroplast acquisition without the gene transfer in kleptoplastic sea slugs, Plakobranchus ocellatus.</title>
        <authorList>
            <person name="Maeda T."/>
            <person name="Takahashi S."/>
            <person name="Yoshida T."/>
            <person name="Shimamura S."/>
            <person name="Takaki Y."/>
            <person name="Nagai Y."/>
            <person name="Toyoda A."/>
            <person name="Suzuki Y."/>
            <person name="Arimoto A."/>
            <person name="Ishii H."/>
            <person name="Satoh N."/>
            <person name="Nishiyama T."/>
            <person name="Hasebe M."/>
            <person name="Maruyama T."/>
            <person name="Minagawa J."/>
            <person name="Obokata J."/>
            <person name="Shigenobu S."/>
        </authorList>
    </citation>
    <scope>NUCLEOTIDE SEQUENCE [LARGE SCALE GENOMIC DNA]</scope>
</reference>
<protein>
    <submittedName>
        <fullName evidence="2">Uncharacterized protein</fullName>
    </submittedName>
</protein>
<evidence type="ECO:0000256" key="1">
    <source>
        <dbReference type="SAM" id="MobiDB-lite"/>
    </source>
</evidence>
<sequence>MFIRTVILKNCDLRLQALRKASGGARTKTDESLQISKRFCLQASPVAAAAAPAAAVHDDDDDDDDDDKDAFCTQNHHSVDISDHKQWPNFPSLKRCPP</sequence>
<accession>A0AAV4AED7</accession>
<keyword evidence="3" id="KW-1185">Reference proteome</keyword>
<feature type="region of interest" description="Disordered" evidence="1">
    <location>
        <begin position="51"/>
        <end position="75"/>
    </location>
</feature>
<dbReference type="AlphaFoldDB" id="A0AAV4AED7"/>
<organism evidence="2 3">
    <name type="scientific">Plakobranchus ocellatus</name>
    <dbReference type="NCBI Taxonomy" id="259542"/>
    <lineage>
        <taxon>Eukaryota</taxon>
        <taxon>Metazoa</taxon>
        <taxon>Spiralia</taxon>
        <taxon>Lophotrochozoa</taxon>
        <taxon>Mollusca</taxon>
        <taxon>Gastropoda</taxon>
        <taxon>Heterobranchia</taxon>
        <taxon>Euthyneura</taxon>
        <taxon>Panpulmonata</taxon>
        <taxon>Sacoglossa</taxon>
        <taxon>Placobranchoidea</taxon>
        <taxon>Plakobranchidae</taxon>
        <taxon>Plakobranchus</taxon>
    </lineage>
</organism>
<name>A0AAV4AED7_9GAST</name>
<feature type="compositionally biased region" description="Acidic residues" evidence="1">
    <location>
        <begin position="58"/>
        <end position="68"/>
    </location>
</feature>
<dbReference type="Proteomes" id="UP000735302">
    <property type="component" value="Unassembled WGS sequence"/>
</dbReference>
<evidence type="ECO:0000313" key="3">
    <source>
        <dbReference type="Proteomes" id="UP000735302"/>
    </source>
</evidence>
<evidence type="ECO:0000313" key="2">
    <source>
        <dbReference type="EMBL" id="GFO05115.1"/>
    </source>
</evidence>
<comment type="caution">
    <text evidence="2">The sequence shown here is derived from an EMBL/GenBank/DDBJ whole genome shotgun (WGS) entry which is preliminary data.</text>
</comment>